<dbReference type="InterPro" id="IPR058327">
    <property type="entry name" value="DUF8014"/>
</dbReference>
<proteinExistence type="predicted"/>
<keyword evidence="3" id="KW-1185">Reference proteome</keyword>
<evidence type="ECO:0000259" key="1">
    <source>
        <dbReference type="Pfam" id="PF26046"/>
    </source>
</evidence>
<gene>
    <name evidence="2" type="ORF">GCM10009030_12150</name>
</gene>
<evidence type="ECO:0000313" key="3">
    <source>
        <dbReference type="Proteomes" id="UP000605784"/>
    </source>
</evidence>
<sequence>MTSCEETDCENEAAVELHVPWADNVLVCTAHARVLAQKDGVVAEPLDDAVDDWS</sequence>
<reference evidence="2" key="1">
    <citation type="journal article" date="2014" name="Int. J. Syst. Evol. Microbiol.">
        <title>Complete genome sequence of Corynebacterium casei LMG S-19264T (=DSM 44701T), isolated from a smear-ripened cheese.</title>
        <authorList>
            <consortium name="US DOE Joint Genome Institute (JGI-PGF)"/>
            <person name="Walter F."/>
            <person name="Albersmeier A."/>
            <person name="Kalinowski J."/>
            <person name="Ruckert C."/>
        </authorList>
    </citation>
    <scope>NUCLEOTIDE SEQUENCE</scope>
    <source>
        <strain evidence="2">JCM 17820</strain>
    </source>
</reference>
<comment type="caution">
    <text evidence="2">The sequence shown here is derived from an EMBL/GenBank/DDBJ whole genome shotgun (WGS) entry which is preliminary data.</text>
</comment>
<dbReference type="RefSeq" id="WP_188995511.1">
    <property type="nucleotide sequence ID" value="NZ_BMOU01000001.1"/>
</dbReference>
<protein>
    <recommendedName>
        <fullName evidence="1">DUF8014 domain-containing protein</fullName>
    </recommendedName>
</protein>
<dbReference type="EMBL" id="BMOU01000001">
    <property type="protein sequence ID" value="GGN90310.1"/>
    <property type="molecule type" value="Genomic_DNA"/>
</dbReference>
<dbReference type="Proteomes" id="UP000605784">
    <property type="component" value="Unassembled WGS sequence"/>
</dbReference>
<dbReference type="AlphaFoldDB" id="A0A830GIE0"/>
<dbReference type="Pfam" id="PF26046">
    <property type="entry name" value="DUF8014"/>
    <property type="match status" value="1"/>
</dbReference>
<organism evidence="2 3">
    <name type="scientific">Haloarcula pellucida</name>
    <dbReference type="NCBI Taxonomy" id="1427151"/>
    <lineage>
        <taxon>Archaea</taxon>
        <taxon>Methanobacteriati</taxon>
        <taxon>Methanobacteriota</taxon>
        <taxon>Stenosarchaea group</taxon>
        <taxon>Halobacteria</taxon>
        <taxon>Halobacteriales</taxon>
        <taxon>Haloarculaceae</taxon>
        <taxon>Haloarcula</taxon>
    </lineage>
</organism>
<name>A0A830GIE0_9EURY</name>
<accession>A0A830GIE0</accession>
<feature type="domain" description="DUF8014" evidence="1">
    <location>
        <begin position="1"/>
        <end position="54"/>
    </location>
</feature>
<reference evidence="2" key="2">
    <citation type="submission" date="2020-09" db="EMBL/GenBank/DDBJ databases">
        <authorList>
            <person name="Sun Q."/>
            <person name="Ohkuma M."/>
        </authorList>
    </citation>
    <scope>NUCLEOTIDE SEQUENCE</scope>
    <source>
        <strain evidence="2">JCM 17820</strain>
    </source>
</reference>
<evidence type="ECO:0000313" key="2">
    <source>
        <dbReference type="EMBL" id="GGN90310.1"/>
    </source>
</evidence>